<feature type="compositionally biased region" description="Low complexity" evidence="1">
    <location>
        <begin position="115"/>
        <end position="131"/>
    </location>
</feature>
<reference evidence="2 3" key="1">
    <citation type="submission" date="2019-02" db="EMBL/GenBank/DDBJ databases">
        <title>Genome sequencing of the rare red list fungi Dentipellis fragilis.</title>
        <authorList>
            <person name="Buettner E."/>
            <person name="Kellner H."/>
        </authorList>
    </citation>
    <scope>NUCLEOTIDE SEQUENCE [LARGE SCALE GENOMIC DNA]</scope>
    <source>
        <strain evidence="2 3">DSM 105465</strain>
    </source>
</reference>
<gene>
    <name evidence="2" type="ORF">EVG20_g9146</name>
</gene>
<organism evidence="2 3">
    <name type="scientific">Dentipellis fragilis</name>
    <dbReference type="NCBI Taxonomy" id="205917"/>
    <lineage>
        <taxon>Eukaryota</taxon>
        <taxon>Fungi</taxon>
        <taxon>Dikarya</taxon>
        <taxon>Basidiomycota</taxon>
        <taxon>Agaricomycotina</taxon>
        <taxon>Agaricomycetes</taxon>
        <taxon>Russulales</taxon>
        <taxon>Hericiaceae</taxon>
        <taxon>Dentipellis</taxon>
    </lineage>
</organism>
<name>A0A4Y9Y2C2_9AGAM</name>
<feature type="compositionally biased region" description="Pro residues" evidence="1">
    <location>
        <begin position="205"/>
        <end position="216"/>
    </location>
</feature>
<evidence type="ECO:0000313" key="3">
    <source>
        <dbReference type="Proteomes" id="UP000298327"/>
    </source>
</evidence>
<feature type="region of interest" description="Disordered" evidence="1">
    <location>
        <begin position="993"/>
        <end position="1012"/>
    </location>
</feature>
<feature type="compositionally biased region" description="Low complexity" evidence="1">
    <location>
        <begin position="79"/>
        <end position="107"/>
    </location>
</feature>
<dbReference type="AlphaFoldDB" id="A0A4Y9Y2C2"/>
<proteinExistence type="predicted"/>
<feature type="compositionally biased region" description="Basic and acidic residues" evidence="1">
    <location>
        <begin position="993"/>
        <end position="1003"/>
    </location>
</feature>
<feature type="compositionally biased region" description="Basic and acidic residues" evidence="1">
    <location>
        <begin position="262"/>
        <end position="273"/>
    </location>
</feature>
<evidence type="ECO:0000313" key="2">
    <source>
        <dbReference type="EMBL" id="TFY55903.1"/>
    </source>
</evidence>
<feature type="compositionally biased region" description="Polar residues" evidence="1">
    <location>
        <begin position="554"/>
        <end position="569"/>
    </location>
</feature>
<feature type="compositionally biased region" description="Low complexity" evidence="1">
    <location>
        <begin position="34"/>
        <end position="58"/>
    </location>
</feature>
<dbReference type="OrthoDB" id="3271219at2759"/>
<feature type="region of interest" description="Disordered" evidence="1">
    <location>
        <begin position="922"/>
        <end position="965"/>
    </location>
</feature>
<feature type="compositionally biased region" description="Low complexity" evidence="1">
    <location>
        <begin position="870"/>
        <end position="887"/>
    </location>
</feature>
<feature type="region of interest" description="Disordered" evidence="1">
    <location>
        <begin position="846"/>
        <end position="908"/>
    </location>
</feature>
<feature type="compositionally biased region" description="Basic and acidic residues" evidence="1">
    <location>
        <begin position="936"/>
        <end position="948"/>
    </location>
</feature>
<keyword evidence="3" id="KW-1185">Reference proteome</keyword>
<dbReference type="Proteomes" id="UP000298327">
    <property type="component" value="Unassembled WGS sequence"/>
</dbReference>
<feature type="region of interest" description="Disordered" evidence="1">
    <location>
        <begin position="760"/>
        <end position="805"/>
    </location>
</feature>
<feature type="region of interest" description="Disordered" evidence="1">
    <location>
        <begin position="383"/>
        <end position="463"/>
    </location>
</feature>
<protein>
    <submittedName>
        <fullName evidence="2">Uncharacterized protein</fullName>
    </submittedName>
</protein>
<feature type="region of interest" description="Disordered" evidence="1">
    <location>
        <begin position="287"/>
        <end position="312"/>
    </location>
</feature>
<feature type="region of interest" description="Disordered" evidence="1">
    <location>
        <begin position="533"/>
        <end position="735"/>
    </location>
</feature>
<sequence length="1045" mass="115802">MSSPDPPQIQLALTPNTTSFKRSFEEFGYDLESPVDTSVSSASSSGSGSTDSLAAGSANDGNERHKRARSDSFSSDRIGASASSHRVGASSSRSAGISGNVSSSSHSPAQSTHQLPSLTSDSSLSSSHPLSNEVLDISPEPPEVEMVDAPPQDDPPPPSLEWMSSPLPSTEQFRISMERFNAFDSQISSLRSGRGTMSDPARSSPSPPPTLPPLSLPSPDLDGGHPGNSQVTSAVPRPPVSHTLPSLHYGATPLSGLSQPHTHHDVGTSMSERNRQFSLDLREGLTSMHDLELPGPSTHTREPTLPDSPSLPLAERLFDASASQLAESRRRLRNLMQPIQTRHRLPPRNRDARPELSPLDFEDDTSSRSTFFRDVEYFRLQSARERERERERQASSGSYRANDSPMGHERDERRDSSTSRSYRLNTNQRDMWDHSPVYPQHLPIVRDDPASSRPDGTGRGEREERLRQFQQDFLAARRHHEDLTQSSRSERSAAPHSMAGRERMGEDGDIFADFDLPPLGIYGHRSARDHESFMMSPLPTSPPPFSYGPEETQPLLSNTDRHSSSATNMDSDDFEGGASLRLFLRSRRRSSPPRDATHESAPDMHEGYMLSRTSPDLRHDASGFRPLPEIDIGSSFAEPERHTPEPSSPSPRWASLRSWEPYMASSPYESNMPSAGSVRSRYSARPNQTASLVSENASEWRRSLARSELLGSASSSNRGRQSDRGNPEPSSALASHELNTFSSFWERAYASELEDPLLRRSPTLSGNAYRSRLSSRDVRRPPSPRAHLRPSAAERRPPRNNRISSEYAYPFSPAYTGMHSRADSDNLPFADDVPFSSQAAALFAARSTSPSLPDGVNMPSDSRQPNHGVPLRPSRSPSPPALLSSMRDISPSTSMPSARAHPPPPAMSEFRRRANLRSSMNLASIFPPSPPMPAAERPRPSEARRRPFAEPPQESPSSSSPYRNIDLNAYHEGPFRASLERWMEMDRLRSRITHEPFSEEPPRRSRPPSLPPLQFEHAHDPWSFIWSQWGLPCRSRQYVVSSSCP</sequence>
<feature type="compositionally biased region" description="Polar residues" evidence="1">
    <location>
        <begin position="685"/>
        <end position="697"/>
    </location>
</feature>
<comment type="caution">
    <text evidence="2">The sequence shown here is derived from an EMBL/GenBank/DDBJ whole genome shotgun (WGS) entry which is preliminary data.</text>
</comment>
<feature type="region of interest" description="Disordered" evidence="1">
    <location>
        <begin position="479"/>
        <end position="503"/>
    </location>
</feature>
<evidence type="ECO:0000256" key="1">
    <source>
        <dbReference type="SAM" id="MobiDB-lite"/>
    </source>
</evidence>
<feature type="compositionally biased region" description="Basic and acidic residues" evidence="1">
    <location>
        <begin position="406"/>
        <end position="417"/>
    </location>
</feature>
<feature type="compositionally biased region" description="Basic and acidic residues" evidence="1">
    <location>
        <begin position="595"/>
        <end position="606"/>
    </location>
</feature>
<feature type="region of interest" description="Disordered" evidence="1">
    <location>
        <begin position="332"/>
        <end position="366"/>
    </location>
</feature>
<feature type="region of interest" description="Disordered" evidence="1">
    <location>
        <begin position="31"/>
        <end position="273"/>
    </location>
</feature>
<accession>A0A4Y9Y2C2</accession>
<feature type="compositionally biased region" description="Basic and acidic residues" evidence="1">
    <location>
        <begin position="444"/>
        <end position="463"/>
    </location>
</feature>
<feature type="compositionally biased region" description="Basic and acidic residues" evidence="1">
    <location>
        <begin position="383"/>
        <end position="393"/>
    </location>
</feature>
<dbReference type="EMBL" id="SEOQ01000875">
    <property type="protein sequence ID" value="TFY55903.1"/>
    <property type="molecule type" value="Genomic_DNA"/>
</dbReference>